<evidence type="ECO:0000256" key="2">
    <source>
        <dbReference type="ARBA" id="ARBA00022475"/>
    </source>
</evidence>
<accession>A0ABT9B414</accession>
<evidence type="ECO:0000256" key="4">
    <source>
        <dbReference type="ARBA" id="ARBA00022989"/>
    </source>
</evidence>
<dbReference type="PANTHER" id="PTHR30086">
    <property type="entry name" value="ARGININE EXPORTER PROTEIN ARGO"/>
    <property type="match status" value="1"/>
</dbReference>
<dbReference type="PANTHER" id="PTHR30086:SF20">
    <property type="entry name" value="ARGININE EXPORTER PROTEIN ARGO-RELATED"/>
    <property type="match status" value="1"/>
</dbReference>
<comment type="caution">
    <text evidence="7">The sequence shown here is derived from an EMBL/GenBank/DDBJ whole genome shotgun (WGS) entry which is preliminary data.</text>
</comment>
<feature type="transmembrane region" description="Helical" evidence="6">
    <location>
        <begin position="113"/>
        <end position="134"/>
    </location>
</feature>
<evidence type="ECO:0000256" key="1">
    <source>
        <dbReference type="ARBA" id="ARBA00004651"/>
    </source>
</evidence>
<comment type="subcellular location">
    <subcellularLocation>
        <location evidence="1">Cell membrane</location>
        <topology evidence="1">Multi-pass membrane protein</topology>
    </subcellularLocation>
</comment>
<evidence type="ECO:0000313" key="8">
    <source>
        <dbReference type="Proteomes" id="UP001233314"/>
    </source>
</evidence>
<feature type="transmembrane region" description="Helical" evidence="6">
    <location>
        <begin position="41"/>
        <end position="66"/>
    </location>
</feature>
<keyword evidence="3 6" id="KW-0812">Transmembrane</keyword>
<dbReference type="RefSeq" id="WP_305028985.1">
    <property type="nucleotide sequence ID" value="NZ_JAUQTA010000002.1"/>
</dbReference>
<feature type="transmembrane region" description="Helical" evidence="6">
    <location>
        <begin position="72"/>
        <end position="92"/>
    </location>
</feature>
<proteinExistence type="predicted"/>
<dbReference type="EMBL" id="JAUQTA010000002">
    <property type="protein sequence ID" value="MDO7869592.1"/>
    <property type="molecule type" value="Genomic_DNA"/>
</dbReference>
<name>A0ABT9B414_9ACTN</name>
<reference evidence="7 8" key="1">
    <citation type="submission" date="2023-07" db="EMBL/GenBank/DDBJ databases">
        <title>Nocardioides sp. nov WY-20 isolated from soil.</title>
        <authorList>
            <person name="Liu B."/>
            <person name="Wan Y."/>
        </authorList>
    </citation>
    <scope>NUCLEOTIDE SEQUENCE [LARGE SCALE GENOMIC DNA]</scope>
    <source>
        <strain evidence="7 8">WY-20</strain>
    </source>
</reference>
<dbReference type="Proteomes" id="UP001233314">
    <property type="component" value="Unassembled WGS sequence"/>
</dbReference>
<feature type="transmembrane region" description="Helical" evidence="6">
    <location>
        <begin position="6"/>
        <end position="29"/>
    </location>
</feature>
<evidence type="ECO:0000256" key="5">
    <source>
        <dbReference type="ARBA" id="ARBA00023136"/>
    </source>
</evidence>
<sequence length="211" mass="22164">MISVTAALGMAAVAFGMVLTPGPNMMYLVSRSLTQGRRAGLVSLCGVVTGFLVYVLATALGLALLFVAVPSLFLVVKVLGALYLLWLAWGMVRGSRNAFRADASLPAHSTRRLYAMGLTTCLLNPKLALMYGALLPQFVSPSAGSTAGQIVELGLIQITVAGSVNGLWVLVADQVSRLLERSRRTETGVRWGTAGLLAFFAVHLGLAQASA</sequence>
<keyword evidence="4 6" id="KW-1133">Transmembrane helix</keyword>
<protein>
    <submittedName>
        <fullName evidence="7">LysE family translocator</fullName>
    </submittedName>
</protein>
<dbReference type="PIRSF" id="PIRSF006324">
    <property type="entry name" value="LeuE"/>
    <property type="match status" value="1"/>
</dbReference>
<dbReference type="Pfam" id="PF01810">
    <property type="entry name" value="LysE"/>
    <property type="match status" value="1"/>
</dbReference>
<evidence type="ECO:0000313" key="7">
    <source>
        <dbReference type="EMBL" id="MDO7869592.1"/>
    </source>
</evidence>
<evidence type="ECO:0000256" key="3">
    <source>
        <dbReference type="ARBA" id="ARBA00022692"/>
    </source>
</evidence>
<organism evidence="7 8">
    <name type="scientific">Nocardioides jiangxiensis</name>
    <dbReference type="NCBI Taxonomy" id="3064524"/>
    <lineage>
        <taxon>Bacteria</taxon>
        <taxon>Bacillati</taxon>
        <taxon>Actinomycetota</taxon>
        <taxon>Actinomycetes</taxon>
        <taxon>Propionibacteriales</taxon>
        <taxon>Nocardioidaceae</taxon>
        <taxon>Nocardioides</taxon>
    </lineage>
</organism>
<evidence type="ECO:0000256" key="6">
    <source>
        <dbReference type="SAM" id="Phobius"/>
    </source>
</evidence>
<feature type="transmembrane region" description="Helical" evidence="6">
    <location>
        <begin position="154"/>
        <end position="171"/>
    </location>
</feature>
<keyword evidence="2" id="KW-1003">Cell membrane</keyword>
<gene>
    <name evidence="7" type="ORF">Q5722_14555</name>
</gene>
<keyword evidence="5 6" id="KW-0472">Membrane</keyword>
<feature type="transmembrane region" description="Helical" evidence="6">
    <location>
        <begin position="191"/>
        <end position="209"/>
    </location>
</feature>
<keyword evidence="8" id="KW-1185">Reference proteome</keyword>
<dbReference type="InterPro" id="IPR001123">
    <property type="entry name" value="LeuE-type"/>
</dbReference>